<evidence type="ECO:0000256" key="1">
    <source>
        <dbReference type="ARBA" id="ARBA00022679"/>
    </source>
</evidence>
<evidence type="ECO:0000259" key="3">
    <source>
        <dbReference type="Pfam" id="PF14791"/>
    </source>
</evidence>
<evidence type="ECO:0000313" key="4">
    <source>
        <dbReference type="EMBL" id="RZC23149.1"/>
    </source>
</evidence>
<dbReference type="InterPro" id="IPR037160">
    <property type="entry name" value="DNA_Pol_thumb_sf"/>
</dbReference>
<evidence type="ECO:0000313" key="5">
    <source>
        <dbReference type="Proteomes" id="UP000289340"/>
    </source>
</evidence>
<keyword evidence="1" id="KW-0808">Transferase</keyword>
<dbReference type="SUPFAM" id="SSF81301">
    <property type="entry name" value="Nucleotidyltransferase"/>
    <property type="match status" value="1"/>
</dbReference>
<dbReference type="Gene3D" id="3.30.210.10">
    <property type="entry name" value="DNA polymerase, thumb domain"/>
    <property type="match status" value="1"/>
</dbReference>
<dbReference type="InterPro" id="IPR029398">
    <property type="entry name" value="PolB_thumb"/>
</dbReference>
<organism evidence="4 5">
    <name type="scientific">Glycine soja</name>
    <name type="common">Wild soybean</name>
    <dbReference type="NCBI Taxonomy" id="3848"/>
    <lineage>
        <taxon>Eukaryota</taxon>
        <taxon>Viridiplantae</taxon>
        <taxon>Streptophyta</taxon>
        <taxon>Embryophyta</taxon>
        <taxon>Tracheophyta</taxon>
        <taxon>Spermatophyta</taxon>
        <taxon>Magnoliopsida</taxon>
        <taxon>eudicotyledons</taxon>
        <taxon>Gunneridae</taxon>
        <taxon>Pentapetalae</taxon>
        <taxon>rosids</taxon>
        <taxon>fabids</taxon>
        <taxon>Fabales</taxon>
        <taxon>Fabaceae</taxon>
        <taxon>Papilionoideae</taxon>
        <taxon>50 kb inversion clade</taxon>
        <taxon>NPAAA clade</taxon>
        <taxon>indigoferoid/millettioid clade</taxon>
        <taxon>Phaseoleae</taxon>
        <taxon>Glycine</taxon>
        <taxon>Glycine subgen. Soja</taxon>
    </lineage>
</organism>
<name>A0A445LIT3_GLYSO</name>
<dbReference type="Proteomes" id="UP000289340">
    <property type="component" value="Chromosome 2"/>
</dbReference>
<proteinExistence type="predicted"/>
<gene>
    <name evidence="4" type="ORF">D0Y65_002818</name>
</gene>
<comment type="caution">
    <text evidence="4">The sequence shown here is derived from an EMBL/GenBank/DDBJ whole genome shotgun (WGS) entry which is preliminary data.</text>
</comment>
<feature type="domain" description="DNA polymerase beta thumb" evidence="3">
    <location>
        <begin position="8"/>
        <end position="73"/>
    </location>
</feature>
<accession>A0A445LIT3</accession>
<dbReference type="Pfam" id="PF14791">
    <property type="entry name" value="DNA_pol_B_thumb"/>
    <property type="match status" value="1"/>
</dbReference>
<dbReference type="InterPro" id="IPR043519">
    <property type="entry name" value="NT_sf"/>
</dbReference>
<evidence type="ECO:0000256" key="2">
    <source>
        <dbReference type="ARBA" id="ARBA00022695"/>
    </source>
</evidence>
<sequence>MTAGALKSGEKLYEEKLKQQAESKGFRFDDTRLFPSTQPSGGKWGAKGSASLKFYTEKEIFDFLDLPWLEPHEEISKYVNGLQV</sequence>
<keyword evidence="2" id="KW-0548">Nucleotidyltransferase</keyword>
<protein>
    <submittedName>
        <fullName evidence="4">DNA polymerase lambda</fullName>
    </submittedName>
</protein>
<reference evidence="4 5" key="1">
    <citation type="submission" date="2018-09" db="EMBL/GenBank/DDBJ databases">
        <title>A high-quality reference genome of wild soybean provides a powerful tool to mine soybean genomes.</title>
        <authorList>
            <person name="Xie M."/>
            <person name="Chung C.Y.L."/>
            <person name="Li M.-W."/>
            <person name="Wong F.-L."/>
            <person name="Chan T.-F."/>
            <person name="Lam H.-M."/>
        </authorList>
    </citation>
    <scope>NUCLEOTIDE SEQUENCE [LARGE SCALE GENOMIC DNA]</scope>
    <source>
        <strain evidence="5">cv. W05</strain>
        <tissue evidence="4">Hypocotyl of etiolated seedlings</tissue>
    </source>
</reference>
<dbReference type="EMBL" id="QZWG01000002">
    <property type="protein sequence ID" value="RZC23149.1"/>
    <property type="molecule type" value="Genomic_DNA"/>
</dbReference>
<dbReference type="GO" id="GO:0016779">
    <property type="term" value="F:nucleotidyltransferase activity"/>
    <property type="evidence" value="ECO:0007669"/>
    <property type="project" value="UniProtKB-KW"/>
</dbReference>
<dbReference type="AlphaFoldDB" id="A0A445LIT3"/>
<keyword evidence="5" id="KW-1185">Reference proteome</keyword>